<feature type="zinc finger region" description="C3H1-type" evidence="1">
    <location>
        <begin position="267"/>
        <end position="294"/>
    </location>
</feature>
<organism evidence="5">
    <name type="scientific">Dissoconium aciculare CBS 342.82</name>
    <dbReference type="NCBI Taxonomy" id="1314786"/>
    <lineage>
        <taxon>Eukaryota</taxon>
        <taxon>Fungi</taxon>
        <taxon>Dikarya</taxon>
        <taxon>Ascomycota</taxon>
        <taxon>Pezizomycotina</taxon>
        <taxon>Dothideomycetes</taxon>
        <taxon>Dothideomycetidae</taxon>
        <taxon>Mycosphaerellales</taxon>
        <taxon>Dissoconiaceae</taxon>
        <taxon>Dissoconium</taxon>
    </lineage>
</organism>
<dbReference type="Gene3D" id="4.10.1000.10">
    <property type="entry name" value="Zinc finger, CCCH-type"/>
    <property type="match status" value="1"/>
</dbReference>
<dbReference type="SMART" id="SM00356">
    <property type="entry name" value="ZnF_C3H1"/>
    <property type="match status" value="2"/>
</dbReference>
<dbReference type="InterPro" id="IPR000571">
    <property type="entry name" value="Znf_CCCH"/>
</dbReference>
<dbReference type="InterPro" id="IPR057654">
    <property type="entry name" value="Znf-CCCH_tandem"/>
</dbReference>
<dbReference type="Pfam" id="PF25540">
    <property type="entry name" value="DUF7923"/>
    <property type="match status" value="1"/>
</dbReference>
<feature type="non-terminal residue" evidence="5">
    <location>
        <position position="1"/>
    </location>
</feature>
<feature type="region of interest" description="Disordered" evidence="2">
    <location>
        <begin position="223"/>
        <end position="249"/>
    </location>
</feature>
<evidence type="ECO:0000259" key="3">
    <source>
        <dbReference type="PROSITE" id="PS50103"/>
    </source>
</evidence>
<evidence type="ECO:0000256" key="1">
    <source>
        <dbReference type="PROSITE-ProRule" id="PRU00723"/>
    </source>
</evidence>
<proteinExistence type="predicted"/>
<dbReference type="InterPro" id="IPR057683">
    <property type="entry name" value="DUF7923"/>
</dbReference>
<dbReference type="PANTHER" id="PTHR37543:SF1">
    <property type="entry name" value="CCCH ZINC FINGER DNA BINDING PROTEIN (AFU_ORTHOLOGUE AFUA_5G12760)"/>
    <property type="match status" value="1"/>
</dbReference>
<protein>
    <recommendedName>
        <fullName evidence="3">C3H1-type domain-containing protein</fullName>
    </recommendedName>
</protein>
<reference evidence="5" key="3">
    <citation type="submission" date="2025-08" db="UniProtKB">
        <authorList>
            <consortium name="RefSeq"/>
        </authorList>
    </citation>
    <scope>IDENTIFICATION</scope>
    <source>
        <strain evidence="5">CBS 342.82</strain>
    </source>
</reference>
<keyword evidence="1" id="KW-0479">Metal-binding</keyword>
<keyword evidence="4" id="KW-1185">Reference proteome</keyword>
<dbReference type="GeneID" id="54358019"/>
<dbReference type="OrthoDB" id="2270193at2759"/>
<feature type="region of interest" description="Disordered" evidence="2">
    <location>
        <begin position="295"/>
        <end position="321"/>
    </location>
</feature>
<accession>A0A6J3LU63</accession>
<evidence type="ECO:0000313" key="5">
    <source>
        <dbReference type="RefSeq" id="XP_033456214.1"/>
    </source>
</evidence>
<dbReference type="Proteomes" id="UP000504637">
    <property type="component" value="Unplaced"/>
</dbReference>
<dbReference type="RefSeq" id="XP_033456214.1">
    <property type="nucleotide sequence ID" value="XM_033600219.1"/>
</dbReference>
<name>A0A6J3LU63_9PEZI</name>
<reference evidence="5" key="1">
    <citation type="submission" date="2020-01" db="EMBL/GenBank/DDBJ databases">
        <authorList>
            <consortium name="DOE Joint Genome Institute"/>
            <person name="Haridas S."/>
            <person name="Albert R."/>
            <person name="Binder M."/>
            <person name="Bloem J."/>
            <person name="Labutti K."/>
            <person name="Salamov A."/>
            <person name="Andreopoulos B."/>
            <person name="Baker S.E."/>
            <person name="Barry K."/>
            <person name="Bills G."/>
            <person name="Bluhm B.H."/>
            <person name="Cannon C."/>
            <person name="Castanera R."/>
            <person name="Culley D.E."/>
            <person name="Daum C."/>
            <person name="Ezra D."/>
            <person name="Gonzalez J.B."/>
            <person name="Henrissat B."/>
            <person name="Kuo A."/>
            <person name="Liang C."/>
            <person name="Lipzen A."/>
            <person name="Lutzoni F."/>
            <person name="Magnuson J."/>
            <person name="Mondo S."/>
            <person name="Nolan M."/>
            <person name="Ohm R."/>
            <person name="Pangilinan J."/>
            <person name="Park H.-J."/>
            <person name="Ramirez L."/>
            <person name="Alfaro M."/>
            <person name="Sun H."/>
            <person name="Tritt A."/>
            <person name="Yoshinaga Y."/>
            <person name="Zwiers L.-H."/>
            <person name="Turgeon B.G."/>
            <person name="Goodwin S.B."/>
            <person name="Spatafora J.W."/>
            <person name="Crous P.W."/>
            <person name="Grigoriev I.V."/>
        </authorList>
    </citation>
    <scope>NUCLEOTIDE SEQUENCE</scope>
    <source>
        <strain evidence="5">CBS 342.82</strain>
    </source>
</reference>
<dbReference type="Pfam" id="PF25542">
    <property type="entry name" value="zf-CCCH_12"/>
    <property type="match status" value="1"/>
</dbReference>
<dbReference type="PANTHER" id="PTHR37543">
    <property type="entry name" value="CCCH ZINC FINGER DNA BINDING PROTEIN (AFU_ORTHOLOGUE AFUA_5G12760)"/>
    <property type="match status" value="1"/>
</dbReference>
<keyword evidence="1" id="KW-0862">Zinc</keyword>
<keyword evidence="1" id="KW-0863">Zinc-finger</keyword>
<dbReference type="AlphaFoldDB" id="A0A6J3LU63"/>
<reference evidence="5" key="2">
    <citation type="submission" date="2020-04" db="EMBL/GenBank/DDBJ databases">
        <authorList>
            <consortium name="NCBI Genome Project"/>
        </authorList>
    </citation>
    <scope>NUCLEOTIDE SEQUENCE</scope>
    <source>
        <strain evidence="5">CBS 342.82</strain>
    </source>
</reference>
<dbReference type="PROSITE" id="PS50103">
    <property type="entry name" value="ZF_C3H1"/>
    <property type="match status" value="1"/>
</dbReference>
<feature type="domain" description="C3H1-type" evidence="3">
    <location>
        <begin position="267"/>
        <end position="294"/>
    </location>
</feature>
<feature type="compositionally biased region" description="Polar residues" evidence="2">
    <location>
        <begin position="295"/>
        <end position="311"/>
    </location>
</feature>
<evidence type="ECO:0000313" key="4">
    <source>
        <dbReference type="Proteomes" id="UP000504637"/>
    </source>
</evidence>
<gene>
    <name evidence="5" type="ORF">K489DRAFT_292438</name>
</gene>
<dbReference type="GO" id="GO:0008270">
    <property type="term" value="F:zinc ion binding"/>
    <property type="evidence" value="ECO:0007669"/>
    <property type="project" value="UniProtKB-KW"/>
</dbReference>
<evidence type="ECO:0000256" key="2">
    <source>
        <dbReference type="SAM" id="MobiDB-lite"/>
    </source>
</evidence>
<dbReference type="Pfam" id="PF25543">
    <property type="entry name" value="zf-CCCH_tandem"/>
    <property type="match status" value="1"/>
</dbReference>
<feature type="non-terminal residue" evidence="5">
    <location>
        <position position="468"/>
    </location>
</feature>
<sequence length="468" mass="51918">DYHANSATLQQFGALLDDYRRHKTDYDELKSHYGSDAPITSRGRARGSYVLVLLDGDVFHDDLYRKGCDGGTTAARLLEVAVSQKVRSLGLDDSCRVMVRVFADLRALSRAGMKTKVCGGDSRALARFFAGFNQANELFDFVDAGMSTDSVYAKIRATLNMSLDNPQCRHIFLGSTTRPELVDELHQRHRHRITLLKSHSFHRDLIDLDLRVERLPTILRSVPFGEEDQRESSPPPRSESTFTKALRSGSTTVPAASTTIATITESTSNAKSCFFYTKGICKFGDKCSNLHDSASAANGSTSQKNKNSSLDSDWRSKSATTTTSIAGSTDFALELPHDDHMPTDQIPVNAVDHRLDSYILPPSLDDRHAFAARIAKRKLCNQFHLSGDCSDQNCSYDHFAISAGVRTCLKEAARMTPCPRRGKCRLIDCNFGHICQTAKCHAGNNRPWCKLPATAHRTPIQLDRWEPA</sequence>